<keyword evidence="8" id="KW-1185">Reference proteome</keyword>
<keyword evidence="3" id="KW-0812">Transmembrane</keyword>
<name>A0ABD3PI99_9STRA</name>
<feature type="compositionally biased region" description="Basic and acidic residues" evidence="6">
    <location>
        <begin position="470"/>
        <end position="486"/>
    </location>
</feature>
<evidence type="ECO:0000313" key="8">
    <source>
        <dbReference type="Proteomes" id="UP001516023"/>
    </source>
</evidence>
<feature type="region of interest" description="Disordered" evidence="6">
    <location>
        <begin position="1"/>
        <end position="25"/>
    </location>
</feature>
<sequence>MPSTIRRSIFNQHGSNGTNSTVSRASTRRMARVSISAVTKSFVGVLVLTRPTASAFMSPNTVGRVAPSMPFGRSKLPTRSRGRLRMAVPSESRGLYASIASDQSVSPSSAIQDGEPSEVIMASAALPNQTAPYFVASTHEETGASTLSSLAEPIRSFGDADEQHTQRTGMASDVAEVTHLPAHDEKDLQNIMYPSIAISYDSEGMVQADVSPLIGDNYSPSLVVPAQESDDYPAFIRFLFQKDVNGQTFASKLFNFALLAISFCFVFSSVFNIDKGMTRGWTPGEIGMRIPLDTWASYENSLSEKPVATKTIINVVIYLLGDWLSQTLFQRKNVLDFDAARTIKNGFVGMCFGPAVHEYYEFSDWILPVDGATFGITNRAFKILMDQTIYLSVKCSIYIVAIGVLNGETVENSAENVKNRLKPIMFTAWRFWPLVHCVTYGLIPARHRILWVNSVDLVWNAILASKARDDGSSEEKSTQAEEKSEDGIEAGDSNEASNLSSIMRRVAFEMDGLITNSTLTSTSDNNASKNEQHASMDDERSKRHLVGTAVSSDD</sequence>
<evidence type="ECO:0000256" key="3">
    <source>
        <dbReference type="ARBA" id="ARBA00022692"/>
    </source>
</evidence>
<evidence type="ECO:0000313" key="7">
    <source>
        <dbReference type="EMBL" id="KAL3787429.1"/>
    </source>
</evidence>
<dbReference type="PANTHER" id="PTHR11266:SF121">
    <property type="entry name" value="OS09G0315000 PROTEIN"/>
    <property type="match status" value="1"/>
</dbReference>
<dbReference type="InterPro" id="IPR007248">
    <property type="entry name" value="Mpv17_PMP22"/>
</dbReference>
<feature type="region of interest" description="Disordered" evidence="6">
    <location>
        <begin position="470"/>
        <end position="495"/>
    </location>
</feature>
<gene>
    <name evidence="7" type="ORF">HJC23_001826</name>
</gene>
<comment type="similarity">
    <text evidence="2">Belongs to the peroxisomal membrane protein PXMP2/4 family.</text>
</comment>
<accession>A0ABD3PI99</accession>
<dbReference type="EMBL" id="JABMIG020000175">
    <property type="protein sequence ID" value="KAL3787429.1"/>
    <property type="molecule type" value="Genomic_DNA"/>
</dbReference>
<evidence type="ECO:0000256" key="4">
    <source>
        <dbReference type="ARBA" id="ARBA00022989"/>
    </source>
</evidence>
<keyword evidence="4" id="KW-1133">Transmembrane helix</keyword>
<evidence type="ECO:0000256" key="2">
    <source>
        <dbReference type="ARBA" id="ARBA00006824"/>
    </source>
</evidence>
<proteinExistence type="inferred from homology"/>
<dbReference type="PANTHER" id="PTHR11266">
    <property type="entry name" value="PEROXISOMAL MEMBRANE PROTEIN 2, PXMP2 MPV17"/>
    <property type="match status" value="1"/>
</dbReference>
<feature type="compositionally biased region" description="Basic and acidic residues" evidence="6">
    <location>
        <begin position="530"/>
        <end position="541"/>
    </location>
</feature>
<comment type="caution">
    <text evidence="7">The sequence shown here is derived from an EMBL/GenBank/DDBJ whole genome shotgun (WGS) entry which is preliminary data.</text>
</comment>
<keyword evidence="5" id="KW-0472">Membrane</keyword>
<feature type="compositionally biased region" description="Low complexity" evidence="6">
    <location>
        <begin position="518"/>
        <end position="528"/>
    </location>
</feature>
<comment type="subcellular location">
    <subcellularLocation>
        <location evidence="1">Membrane</location>
        <topology evidence="1">Multi-pass membrane protein</topology>
    </subcellularLocation>
</comment>
<dbReference type="Pfam" id="PF04117">
    <property type="entry name" value="Mpv17_PMP22"/>
    <property type="match status" value="1"/>
</dbReference>
<feature type="region of interest" description="Disordered" evidence="6">
    <location>
        <begin position="518"/>
        <end position="554"/>
    </location>
</feature>
<dbReference type="Proteomes" id="UP001516023">
    <property type="component" value="Unassembled WGS sequence"/>
</dbReference>
<protein>
    <submittedName>
        <fullName evidence="7">Uncharacterized protein</fullName>
    </submittedName>
</protein>
<evidence type="ECO:0000256" key="5">
    <source>
        <dbReference type="ARBA" id="ARBA00023136"/>
    </source>
</evidence>
<reference evidence="7 8" key="1">
    <citation type="journal article" date="2020" name="G3 (Bethesda)">
        <title>Improved Reference Genome for Cyclotella cryptica CCMP332, a Model for Cell Wall Morphogenesis, Salinity Adaptation, and Lipid Production in Diatoms (Bacillariophyta).</title>
        <authorList>
            <person name="Roberts W.R."/>
            <person name="Downey K.M."/>
            <person name="Ruck E.C."/>
            <person name="Traller J.C."/>
            <person name="Alverson A.J."/>
        </authorList>
    </citation>
    <scope>NUCLEOTIDE SEQUENCE [LARGE SCALE GENOMIC DNA]</scope>
    <source>
        <strain evidence="7 8">CCMP332</strain>
    </source>
</reference>
<evidence type="ECO:0000256" key="6">
    <source>
        <dbReference type="SAM" id="MobiDB-lite"/>
    </source>
</evidence>
<organism evidence="7 8">
    <name type="scientific">Cyclotella cryptica</name>
    <dbReference type="NCBI Taxonomy" id="29204"/>
    <lineage>
        <taxon>Eukaryota</taxon>
        <taxon>Sar</taxon>
        <taxon>Stramenopiles</taxon>
        <taxon>Ochrophyta</taxon>
        <taxon>Bacillariophyta</taxon>
        <taxon>Coscinodiscophyceae</taxon>
        <taxon>Thalassiosirophycidae</taxon>
        <taxon>Stephanodiscales</taxon>
        <taxon>Stephanodiscaceae</taxon>
        <taxon>Cyclotella</taxon>
    </lineage>
</organism>
<dbReference type="AlphaFoldDB" id="A0ABD3PI99"/>
<evidence type="ECO:0000256" key="1">
    <source>
        <dbReference type="ARBA" id="ARBA00004141"/>
    </source>
</evidence>
<dbReference type="GO" id="GO:0016020">
    <property type="term" value="C:membrane"/>
    <property type="evidence" value="ECO:0007669"/>
    <property type="project" value="UniProtKB-SubCell"/>
</dbReference>